<protein>
    <submittedName>
        <fullName evidence="1">Zn-dependent exopeptidase</fullName>
    </submittedName>
</protein>
<keyword evidence="2" id="KW-1185">Reference proteome</keyword>
<evidence type="ECO:0000313" key="1">
    <source>
        <dbReference type="EMBL" id="KAI4869891.1"/>
    </source>
</evidence>
<reference evidence="1 2" key="1">
    <citation type="journal article" date="2022" name="New Phytol.">
        <title>Ecological generalism drives hyperdiversity of secondary metabolite gene clusters in xylarialean endophytes.</title>
        <authorList>
            <person name="Franco M.E.E."/>
            <person name="Wisecaver J.H."/>
            <person name="Arnold A.E."/>
            <person name="Ju Y.M."/>
            <person name="Slot J.C."/>
            <person name="Ahrendt S."/>
            <person name="Moore L.P."/>
            <person name="Eastman K.E."/>
            <person name="Scott K."/>
            <person name="Konkel Z."/>
            <person name="Mondo S.J."/>
            <person name="Kuo A."/>
            <person name="Hayes R.D."/>
            <person name="Haridas S."/>
            <person name="Andreopoulos B."/>
            <person name="Riley R."/>
            <person name="LaButti K."/>
            <person name="Pangilinan J."/>
            <person name="Lipzen A."/>
            <person name="Amirebrahimi M."/>
            <person name="Yan J."/>
            <person name="Adam C."/>
            <person name="Keymanesh K."/>
            <person name="Ng V."/>
            <person name="Louie K."/>
            <person name="Northen T."/>
            <person name="Drula E."/>
            <person name="Henrissat B."/>
            <person name="Hsieh H.M."/>
            <person name="Youens-Clark K."/>
            <person name="Lutzoni F."/>
            <person name="Miadlikowska J."/>
            <person name="Eastwood D.C."/>
            <person name="Hamelin R.C."/>
            <person name="Grigoriev I.V."/>
            <person name="U'Ren J.M."/>
        </authorList>
    </citation>
    <scope>NUCLEOTIDE SEQUENCE [LARGE SCALE GENOMIC DNA]</scope>
    <source>
        <strain evidence="1 2">CBS 119005</strain>
    </source>
</reference>
<name>A0ACB9ZEX5_9PEZI</name>
<proteinExistence type="predicted"/>
<comment type="caution">
    <text evidence="1">The sequence shown here is derived from an EMBL/GenBank/DDBJ whole genome shotgun (WGS) entry which is preliminary data.</text>
</comment>
<accession>A0ACB9ZEX5</accession>
<dbReference type="EMBL" id="MU393427">
    <property type="protein sequence ID" value="KAI4869891.1"/>
    <property type="molecule type" value="Genomic_DNA"/>
</dbReference>
<evidence type="ECO:0000313" key="2">
    <source>
        <dbReference type="Proteomes" id="UP001497700"/>
    </source>
</evidence>
<dbReference type="Proteomes" id="UP001497700">
    <property type="component" value="Unassembled WGS sequence"/>
</dbReference>
<sequence length="703" mass="76927">MRTLSQEDAERLILQTPEAERLRSHSKLYSANPHLAGDLPHAERIRDLWRSYGVPAELTRYDVLQNFPTHSALRLHYHHRHHCEEEEEEEEDGGSSVASFDASLVEDEVPEDPTSAPENGLPAFFFGYGAHGAARARELVYANFGTPADFRLLASRGVPVAGRIVLCRYGKVLRGLKVRAAEQLGAAGVVVYGDPREDGEYTARNGYEAYPRGPARHPKSVQRGSVGYFSVAVGDPTTPGYPSLPGGGTERRDPRGAIPSIPSLPISFSDAIPFLKALNGCGLSPEELGVAGSDWKGGLDGIDYCTGPSKARVTLCSEGEYRYSPIYNVIGTIEGVTDECVVLGNHHDSWCCGAVDPVSGSAAMNEVARGLGGLLDKNWKPYRKIVLASWDNEEYGLVGSTEYGEDNANWLTENCVAYINVDEATNGGNILGAYGSPFLTHVLRDAAAMVPSPINEGKTVYDDWLDLQQETMDDLKQPNLTVMGTGSDYTVFFHHLGISSLDLLFNQKGMGVYPYHSNYDSYYWIDKFGDPGFKKHLAMARLWGLLTVKLVGTPVLAFRASDYADALKRHARSLRGKGTPGLDLEPLETSISRFEVAMAALDSTVHRTGRDTSRQPHSVAREANKTYMMIERSFLHESGLPGRPFYKHLIFAPGLWTGYDGVAFPGVTECLENGDVSGANAWIREVVKVIDKACSIVDDAKLN</sequence>
<gene>
    <name evidence="1" type="ORF">F4820DRAFT_470747</name>
</gene>
<organism evidence="1 2">
    <name type="scientific">Hypoxylon rubiginosum</name>
    <dbReference type="NCBI Taxonomy" id="110542"/>
    <lineage>
        <taxon>Eukaryota</taxon>
        <taxon>Fungi</taxon>
        <taxon>Dikarya</taxon>
        <taxon>Ascomycota</taxon>
        <taxon>Pezizomycotina</taxon>
        <taxon>Sordariomycetes</taxon>
        <taxon>Xylariomycetidae</taxon>
        <taxon>Xylariales</taxon>
        <taxon>Hypoxylaceae</taxon>
        <taxon>Hypoxylon</taxon>
    </lineage>
</organism>